<dbReference type="InterPro" id="IPR001846">
    <property type="entry name" value="VWF_type-D"/>
</dbReference>
<accession>A0A8R2AHC4</accession>
<reference evidence="11" key="2">
    <citation type="submission" date="2022-06" db="UniProtKB">
        <authorList>
            <consortium name="EnsemblMetazoa"/>
        </authorList>
    </citation>
    <scope>IDENTIFICATION</scope>
    <source>
        <strain evidence="11">p50T (Dazao)</strain>
    </source>
</reference>
<dbReference type="InterPro" id="IPR015255">
    <property type="entry name" value="Vitellinogen_open_b-sht"/>
</dbReference>
<evidence type="ECO:0000313" key="11">
    <source>
        <dbReference type="EnsemblMetazoa" id="XP_004926642.2"/>
    </source>
</evidence>
<dbReference type="KEGG" id="bmor:100862791"/>
<keyword evidence="4 8" id="KW-0732">Signal</keyword>
<keyword evidence="3" id="KW-0964">Secreted</keyword>
<dbReference type="PROSITE" id="PS51211">
    <property type="entry name" value="VITELLOGENIN"/>
    <property type="match status" value="1"/>
</dbReference>
<evidence type="ECO:0000259" key="9">
    <source>
        <dbReference type="PROSITE" id="PS51211"/>
    </source>
</evidence>
<dbReference type="Pfam" id="PF01347">
    <property type="entry name" value="Vitellogenin_N"/>
    <property type="match status" value="1"/>
</dbReference>
<evidence type="ECO:0000313" key="12">
    <source>
        <dbReference type="Proteomes" id="UP000005204"/>
    </source>
</evidence>
<evidence type="ECO:0000256" key="3">
    <source>
        <dbReference type="ARBA" id="ARBA00022525"/>
    </source>
</evidence>
<dbReference type="Pfam" id="PF06448">
    <property type="entry name" value="DUF1081"/>
    <property type="match status" value="1"/>
</dbReference>
<feature type="chain" id="PRO_5035726424" description="Apolipophorins" evidence="8">
    <location>
        <begin position="24"/>
        <end position="3317"/>
    </location>
</feature>
<dbReference type="SUPFAM" id="SSF48371">
    <property type="entry name" value="ARM repeat"/>
    <property type="match status" value="1"/>
</dbReference>
<dbReference type="Gene3D" id="1.25.10.20">
    <property type="entry name" value="Vitellinogen, superhelical"/>
    <property type="match status" value="1"/>
</dbReference>
<dbReference type="SMART" id="SM01169">
    <property type="entry name" value="DUF1943"/>
    <property type="match status" value="1"/>
</dbReference>
<dbReference type="Gene3D" id="2.20.50.20">
    <property type="entry name" value="Lipovitellin. Chain A, domain 3"/>
    <property type="match status" value="1"/>
</dbReference>
<dbReference type="InterPro" id="IPR001747">
    <property type="entry name" value="Vitellogenin_N"/>
</dbReference>
<dbReference type="InterPro" id="IPR050733">
    <property type="entry name" value="Vitellogenin/Apolipophorin"/>
</dbReference>
<dbReference type="Proteomes" id="UP000005204">
    <property type="component" value="Unassembled WGS sequence"/>
</dbReference>
<feature type="domain" description="Vitellogenin" evidence="9">
    <location>
        <begin position="39"/>
        <end position="639"/>
    </location>
</feature>
<dbReference type="SMART" id="SM00216">
    <property type="entry name" value="VWD"/>
    <property type="match status" value="1"/>
</dbReference>
<dbReference type="CTD" id="43827"/>
<dbReference type="PANTHER" id="PTHR23345">
    <property type="entry name" value="VITELLOGENIN-RELATED"/>
    <property type="match status" value="1"/>
</dbReference>
<evidence type="ECO:0000256" key="6">
    <source>
        <dbReference type="ARBA" id="ARBA00023180"/>
    </source>
</evidence>
<keyword evidence="5" id="KW-0445">Lipid transport</keyword>
<dbReference type="PROSITE" id="PS51233">
    <property type="entry name" value="VWFD"/>
    <property type="match status" value="1"/>
</dbReference>
<evidence type="ECO:0000259" key="10">
    <source>
        <dbReference type="PROSITE" id="PS51233"/>
    </source>
</evidence>
<dbReference type="InterPro" id="IPR015817">
    <property type="entry name" value="Vitellinogen_open_b-sht_sub1"/>
</dbReference>
<dbReference type="InterPro" id="IPR009454">
    <property type="entry name" value="Lipid_transpt_open_b-sht"/>
</dbReference>
<dbReference type="RefSeq" id="XP_004926642.2">
    <property type="nucleotide sequence ID" value="XM_004926585.4"/>
</dbReference>
<evidence type="ECO:0008006" key="13">
    <source>
        <dbReference type="Google" id="ProtNLM"/>
    </source>
</evidence>
<sequence>MGTISFSLSVILLISVLWEPALADKCSLACKGSPAGPTFQAGQTYNYGVEGSVTIFLSGADNQETGVKLLGQVSVTALDNCNYQLDVQKLSISGPDGKKYESPSGIKKPVKFGYQDGKIQPQICAEEDDTRQSLNIKRAIISLLQNEQKPSTQVDVFGICPTEVSTSHEGGAVIVHRSRDLSRCSHREQGKSDIIISNVNPNAGVKDMQVLQSTLNVESKVINGVPEKVAATEEYLYKPFSIGENGARAKVHTKLTLTGKGKAVAPSSKCTDVNSIIFENPHSGEKVPKNDHACLGAVKEVAKSVTNNVGANSASSFAQLVRILRRTEKEDLVKVFNQVKGNTLEKRVFLDALLRAGTGDSIEASILILKTRQLSQLEQQLVFLSLGNARHVNNDALKAAAGLLDLPNLPKDVYLGAGALAGAYCREHECHSSKADGVVAISQKFGSKLHCKPKSKTEEDTVVAVLKGIRNIRHLENSLIEKLVRCVNDNNVKPRIRAAVLEAFHADPCSPKVKKISLDILKNRQLDSEIRIKAYLAVIECPCGHSANEIKNLLDNEPVHQVGNFISSSLRHIRSSANPDKRLAREHYGLIRTPKKFNSDDRKYSFYREMSYNIDALGAGGSVDETVIYSQDSYLPRSVNFNLTVSLFGHDFNVLEFGGRQGNLDRVLEHFLGPKSFLRTESPQAIYDSLVKRFEEAKKKVEDGLTRGRRSVKTEIDSFDKNLKAEAAPYNNELDLDIFVKLFGTDAVFLSFGDDKGFDFNKILDDILGTCSSGISKLKHFQTDFRTHLLFLDAELAYPTSTGLPLHLNLVGSATAKLDLATNIDVRQIIYSPQNAKIDVKFIPSTDLEIAGAFLVDAYAVTTGLKVSTTLRSSTGVHVIAKILENGRGFDLQLALPVDKQELLVASNDLLYVTAERGQNEKYVPIKIGTAPKEYPACFDQLSSVLGLTLCTEFTTPFAISKDTRGPSDDSIAQFLARFPLSGSAKVKVVLEKNDLRGYHIKGVVREDKGAGKRSFELLFDAEGSRNRRTQLTGEVVYNDHEVGLQIALDSPIKVLHAQISAYNKPNEMVALVKAKIDNLEYYAKAGFAVQGNAQRSIYKPILEYQLAEDGGKKHEIKVDGQMVKESNGQITRYSLEGVQINLPNTEEPLQITGHAANQPQTREFDFDVAVKNFASLKGGVKGTNINLEFENKLNPVINFKLKGIFEFTDTIHNEIDLQYGPNFKDPNSRIFLSQLLKYHIKSAEDFNIITKNKFEIRAIPFKIVAEADIDPKKVIVEIGGQVEQRSAAFELEARTQIEKPGDYSVKIKGNVDKFCVEVLAKRNILNADKSNLENYVDIKGYGRYELSGVLLHKNKPNDVNLGAIGHLKISSSGKSDDIKFDVGVVENTHFYSSHAVISNSKGTLLDYLLKISRGGTPSGQLKFVLKDTIAANGEYKVTGNDGKGNGVVIVDFKTLQRKFKADVSFLAKEPVFNANIDLYLDFDKNKNDKICFSTNTKKTDKLLESKNKLEYGGKNFELNIHLEGNFDLTGATRAKVEIVLPNERCLSYEVNRNIAVNNAGLYNGFAKVLISDEEKRGAAASTIKYEAKIRDTNIEKQIISYEGQLEFQFKNKGQSKDLKNTFTLRNFPDGDKLYNFDFKTDVRGNLIPKPASLVASVTYANSVSVLDDKYRFKGNYGDDISFELAGVREIKLIEKGEKKFNDNFILTVILPFEKAHDIKWVSTIFFLQPEGKDFAEYTLVESVQINADLYKIDVNGKKSLKDGTGTIKFLVPHVDPFILEYKYKNGLEGEKKSHEVEAKAKYGKGKSATISLDTAFSPHENYLQFKGQAPQAENLKKLEFTINSKNPSPDSYSSTLIVDADGRVYKLENNVVLSKAHPVLDLKYSSPSSNRPRKIFIKGTSLSSTQGKIEVNLQDINGICLDAVSEGNIQKDNIAIKFQGNSKELGMKNYIVEISSKDAGSGKRLEFHATNDNKNVLSGSTSFISKQEGQGTIIEGSGTVKVKEEQKSANFKYIRTVLTEGNEKGVETFLKLSLGDRSYAAESRVTNLEYKNSYIYCEEKKQCAAIEIQSKIDLSKPGVIVNVVNAGFDLRTLGILPEIGFQMRDEVSDNRFPRFTLDLHVNTKEKKYHLNAYNTPEFGNYASGVVFYLPSRVMALETTVTYPTSSDSPYIFSGEACLDLDKKKQGHKTSVRYLINISNNRNQEAIAAEIGFFHPRLDKEVVIKSNAVFKVPEPNRYILESSVSLCHSSLGADRVSKLLLDVSPTKFVFLAQTPFVKVIDLEGTVDVQSKAKTQQAKLRFKLLEGKEVSVQALAKDFQYFEFTTGYLEEADRKLSIVGHLVPEKRVDITADIILSGDKKNIAHGALFLQDNLVKSDYGLSKENFNYFLNALKNDLDTLAERIKEKSEKAGQEISTISQKTAPYFKKIDEDFRREWSKFYQEVTDDKTLKELSHAFNEIVQFFAKIFDTIYKGTEPIVDSIINTYVETVKKIAELYEKQLEPQVRQLYETLAALLKEYLDGLIDLVAHFAALITDFFEKHKPELQEFTNVITDIFKDLTRIIVAQVKELPSLIAQSYRNIVEQISALPILSNLKEKWNDLVVPEKILEVTQILYSNIQKLLPTQESRDLAEAIHSYVQKKLRNQKCDDEKELRVVYQKLITAVTSLVQFLRTQLNEFGIINTTPDFANFFAAPSSIKSAPSLAGEATWSFFKQLYSGDFPDILALLRAYRPRSINPLDEVPSKLRAVVVNGQHIFTFDGRHLTFPGNCRYVLAHDHVDRNFTLLIQLQNGKPKALILEDKSGAIIELKENGQAILNGASKGFPIIEKDVFAFRQPSNRIGVGSLYGLMVFCTSKLEVCYIEANGFYLGKLRGLLGDGNNEPYDDFRLPNGKICTSESEFGNAYRLARSCPQVQAPEHSHHQLHDASLPPACEQVFGGISPLRTLSLFMDMSPFRQACIHAVTGTDAAKDLHEACDLGRGMAALALTGLLPAVLPNVCVKCTDADKPRDIGDSYEFKVPNKQADIILSVETTESNAKTYKDIVVPLVSHLIDSLKSKHITDVKVFLVGHTSKYPYPILYDTDLKLKNAHVHFDDKERYNNIPTIKTGYESFDKYEDQIISIINDLKNTYGFNNIEASKQSLFDLPVRPGAIKHLVFAIGEPCIGRCFLLDAIESAIYDVIFKNMAVTTSLITATPDLKIGGGKNLNQVVGFSEHSVVLLGEKKQTKDSETLRGTLQKTDDSCVNFVEGTGGYVFSSTNFEKLNAPQQKQFIQTAANTITHKLLSEQLSQLCTCTYVDPFRVRSVCVNKDKKDASRRRK</sequence>
<dbReference type="InterPro" id="IPR016024">
    <property type="entry name" value="ARM-type_fold"/>
</dbReference>
<feature type="domain" description="VWFD" evidence="10">
    <location>
        <begin position="2744"/>
        <end position="2910"/>
    </location>
</feature>
<dbReference type="Pfam" id="PF09172">
    <property type="entry name" value="Vit_open_b-sht"/>
    <property type="match status" value="1"/>
</dbReference>
<protein>
    <recommendedName>
        <fullName evidence="13">Apolipophorins</fullName>
    </recommendedName>
</protein>
<dbReference type="InterPro" id="IPR015816">
    <property type="entry name" value="Vitellinogen_b-sht_N"/>
</dbReference>
<dbReference type="GO" id="GO:0005576">
    <property type="term" value="C:extracellular region"/>
    <property type="evidence" value="ECO:0007669"/>
    <property type="project" value="UniProtKB-SubCell"/>
</dbReference>
<dbReference type="InterPro" id="IPR015819">
    <property type="entry name" value="Lipid_transp_b-sht_shell"/>
</dbReference>
<dbReference type="SMART" id="SM00638">
    <property type="entry name" value="LPD_N"/>
    <property type="match status" value="1"/>
</dbReference>
<comment type="caution">
    <text evidence="7">Lacks conserved residue(s) required for the propagation of feature annotation.</text>
</comment>
<dbReference type="InterPro" id="IPR011030">
    <property type="entry name" value="Lipovitellin_superhlx_dom"/>
</dbReference>
<comment type="subcellular location">
    <subcellularLocation>
        <location evidence="1">Secreted</location>
    </subcellularLocation>
</comment>
<dbReference type="PANTHER" id="PTHR23345:SF36">
    <property type="entry name" value="APOLIPOPHORINS"/>
    <property type="match status" value="1"/>
</dbReference>
<keyword evidence="2" id="KW-0813">Transport</keyword>
<dbReference type="Gene3D" id="2.20.80.10">
    <property type="entry name" value="Lipovitellin-phosvitin complex, chain A, domain 4"/>
    <property type="match status" value="1"/>
</dbReference>
<evidence type="ECO:0000256" key="2">
    <source>
        <dbReference type="ARBA" id="ARBA00022448"/>
    </source>
</evidence>
<feature type="signal peptide" evidence="8">
    <location>
        <begin position="1"/>
        <end position="23"/>
    </location>
</feature>
<reference evidence="12" key="1">
    <citation type="journal article" date="2008" name="Insect Biochem. Mol. Biol.">
        <title>The genome of a lepidopteran model insect, the silkworm Bombyx mori.</title>
        <authorList>
            <consortium name="International Silkworm Genome Consortium"/>
        </authorList>
    </citation>
    <scope>NUCLEOTIDE SEQUENCE [LARGE SCALE GENOMIC DNA]</scope>
    <source>
        <strain evidence="12">p50T</strain>
    </source>
</reference>
<keyword evidence="12" id="KW-1185">Reference proteome</keyword>
<dbReference type="SUPFAM" id="SSF48431">
    <property type="entry name" value="Lipovitellin-phosvitin complex, superhelical domain"/>
    <property type="match status" value="1"/>
</dbReference>
<keyword evidence="6" id="KW-0325">Glycoprotein</keyword>
<evidence type="ECO:0000256" key="5">
    <source>
        <dbReference type="ARBA" id="ARBA00023055"/>
    </source>
</evidence>
<proteinExistence type="predicted"/>
<evidence type="ECO:0000256" key="8">
    <source>
        <dbReference type="SAM" id="SignalP"/>
    </source>
</evidence>
<evidence type="ECO:0000256" key="1">
    <source>
        <dbReference type="ARBA" id="ARBA00004613"/>
    </source>
</evidence>
<evidence type="ECO:0000256" key="7">
    <source>
        <dbReference type="PROSITE-ProRule" id="PRU00557"/>
    </source>
</evidence>
<dbReference type="GeneID" id="100862791"/>
<dbReference type="Gene3D" id="2.30.230.10">
    <property type="entry name" value="Lipovitellin, beta-sheet shell regions, chain A"/>
    <property type="match status" value="1"/>
</dbReference>
<dbReference type="GO" id="GO:0005319">
    <property type="term" value="F:lipid transporter activity"/>
    <property type="evidence" value="ECO:0007669"/>
    <property type="project" value="InterPro"/>
</dbReference>
<dbReference type="Pfam" id="PF00094">
    <property type="entry name" value="VWD"/>
    <property type="match status" value="1"/>
</dbReference>
<name>A0A8R2AHC4_BOMMO</name>
<evidence type="ECO:0000256" key="4">
    <source>
        <dbReference type="ARBA" id="ARBA00022729"/>
    </source>
</evidence>
<organism evidence="11 12">
    <name type="scientific">Bombyx mori</name>
    <name type="common">Silk moth</name>
    <dbReference type="NCBI Taxonomy" id="7091"/>
    <lineage>
        <taxon>Eukaryota</taxon>
        <taxon>Metazoa</taxon>
        <taxon>Ecdysozoa</taxon>
        <taxon>Arthropoda</taxon>
        <taxon>Hexapoda</taxon>
        <taxon>Insecta</taxon>
        <taxon>Pterygota</taxon>
        <taxon>Neoptera</taxon>
        <taxon>Endopterygota</taxon>
        <taxon>Lepidoptera</taxon>
        <taxon>Glossata</taxon>
        <taxon>Ditrysia</taxon>
        <taxon>Bombycoidea</taxon>
        <taxon>Bombycidae</taxon>
        <taxon>Bombycinae</taxon>
        <taxon>Bombyx</taxon>
    </lineage>
</organism>
<dbReference type="SUPFAM" id="SSF56968">
    <property type="entry name" value="Lipovitellin-phosvitin complex, beta-sheet shell regions"/>
    <property type="match status" value="2"/>
</dbReference>
<dbReference type="EnsemblMetazoa" id="XM_004926585.3">
    <property type="protein sequence ID" value="XP_004926642.2"/>
    <property type="gene ID" value="LOC100862791"/>
</dbReference>